<proteinExistence type="predicted"/>
<dbReference type="RefSeq" id="WP_257529516.1">
    <property type="nucleotide sequence ID" value="NZ_JANKAS010000002.1"/>
</dbReference>
<organism evidence="1 2">
    <name type="scientific">Irregularibacter muris</name>
    <dbReference type="NCBI Taxonomy" id="1796619"/>
    <lineage>
        <taxon>Bacteria</taxon>
        <taxon>Bacillati</taxon>
        <taxon>Bacillota</taxon>
        <taxon>Clostridia</taxon>
        <taxon>Eubacteriales</taxon>
        <taxon>Eubacteriaceae</taxon>
        <taxon>Irregularibacter</taxon>
    </lineage>
</organism>
<comment type="caution">
    <text evidence="1">The sequence shown here is derived from an EMBL/GenBank/DDBJ whole genome shotgun (WGS) entry which is preliminary data.</text>
</comment>
<reference evidence="1" key="1">
    <citation type="submission" date="2022-07" db="EMBL/GenBank/DDBJ databases">
        <title>Enhanced cultured diversity of the mouse gut microbiota enables custom-made synthetic communities.</title>
        <authorList>
            <person name="Afrizal A."/>
        </authorList>
    </citation>
    <scope>NUCLEOTIDE SEQUENCE</scope>
    <source>
        <strain evidence="1">DSM 28593</strain>
    </source>
</reference>
<protein>
    <submittedName>
        <fullName evidence="1">Uncharacterized protein</fullName>
    </submittedName>
</protein>
<evidence type="ECO:0000313" key="2">
    <source>
        <dbReference type="Proteomes" id="UP001205748"/>
    </source>
</evidence>
<accession>A0AAE3HFF0</accession>
<sequence length="218" mass="26142">MIQIDDAGSGSLVGGTLIGIYRIETNEYQYGIIPIDYYNEKNFKSKEYLNYVVYIVSNLFEKFNVPLNEEIYVCRGYMFDHLRIWLTERGYNWYSTVIENPLQDHIESSFENYTINLGLPENFIKYTKYPFHFHQLLKWVYADYDNRASLCKTGWKSWKKYGNLAWNTSIDKINKSNYYCLLCGMKILDYSIVKIITYHSNRKYRIYVHENCKENLQK</sequence>
<dbReference type="AlphaFoldDB" id="A0AAE3HFF0"/>
<dbReference type="Proteomes" id="UP001205748">
    <property type="component" value="Unassembled WGS sequence"/>
</dbReference>
<keyword evidence="2" id="KW-1185">Reference proteome</keyword>
<dbReference type="EMBL" id="JANKAS010000002">
    <property type="protein sequence ID" value="MCR1898054.1"/>
    <property type="molecule type" value="Genomic_DNA"/>
</dbReference>
<name>A0AAE3HFF0_9FIRM</name>
<evidence type="ECO:0000313" key="1">
    <source>
        <dbReference type="EMBL" id="MCR1898054.1"/>
    </source>
</evidence>
<gene>
    <name evidence="1" type="ORF">NSA47_03495</name>
</gene>